<organism evidence="1 2">
    <name type="scientific">Candidatus Liberibacter asiaticus str. gxpsy</name>
    <dbReference type="NCBI Taxonomy" id="1174529"/>
    <lineage>
        <taxon>Bacteria</taxon>
        <taxon>Pseudomonadati</taxon>
        <taxon>Pseudomonadota</taxon>
        <taxon>Alphaproteobacteria</taxon>
        <taxon>Hyphomicrobiales</taxon>
        <taxon>Rhizobiaceae</taxon>
        <taxon>Liberibacter</taxon>
    </lineage>
</organism>
<dbReference type="GeneID" id="93076916"/>
<evidence type="ECO:0000313" key="1">
    <source>
        <dbReference type="EMBL" id="AGH16918.1"/>
    </source>
</evidence>
<name>A0ABM5NF92_LIBAS</name>
<protein>
    <submittedName>
        <fullName evidence="1">Uncharacterized protein</fullName>
    </submittedName>
</protein>
<keyword evidence="2" id="KW-1185">Reference proteome</keyword>
<evidence type="ECO:0000313" key="2">
    <source>
        <dbReference type="Proteomes" id="UP000011820"/>
    </source>
</evidence>
<accession>A0ABM5NF92</accession>
<sequence>MIRKNEKLKEACDVATDSIRSFFMQAKPYILPALSKEEQKSLKYFFLPENTLCQKFFNAFDRHATAGIEIKKTMNATLQFLQKVPTADPQAVEYEKPYSTVIANLTDSHQKYATNIATYMPIGEEFAHSLSARIASSENAQVIEALYDIVKNRNDIMLLTKYGESLQILRRLTQETEKHINNLQDKILQDRAKEIKHWYDTLIPHPDDSSPNSGVSFDIMEPGHEKTNIYALSYGEQMSAPANLSECQLNCLGLAVWGSCAPLLNNHHLALSFSIIQFNRWMITTLKVL</sequence>
<dbReference type="EMBL" id="CP004005">
    <property type="protein sequence ID" value="AGH16918.1"/>
    <property type="molecule type" value="Genomic_DNA"/>
</dbReference>
<proteinExistence type="predicted"/>
<dbReference type="Proteomes" id="UP000011820">
    <property type="component" value="Chromosome"/>
</dbReference>
<dbReference type="RefSeq" id="WP_015452515.1">
    <property type="nucleotide sequence ID" value="NC_020549.1"/>
</dbReference>
<gene>
    <name evidence="1" type="ORF">WSI_02740</name>
</gene>
<reference evidence="1 2" key="1">
    <citation type="journal article" date="2013" name="Genome Announc.">
        <title>Complete Genome Sequence of a Chinese Strain of 'Candidatus Liberibacter asiaticus'.</title>
        <authorList>
            <person name="Lin H."/>
            <person name="Han C.S."/>
            <person name="Liu B."/>
            <person name="Lou B."/>
            <person name="Bai X."/>
            <person name="Deng C."/>
            <person name="Civerolo E.L."/>
            <person name="Gupta G."/>
        </authorList>
    </citation>
    <scope>NUCLEOTIDE SEQUENCE [LARGE SCALE GENOMIC DNA]</scope>
    <source>
        <strain evidence="2">gxpsy</strain>
    </source>
</reference>